<protein>
    <submittedName>
        <fullName evidence="1">Pyruvate, water dikinase regulatory protein</fullName>
        <ecNumber evidence="1">2.7.11.33</ecNumber>
        <ecNumber evidence="1">2.7.4.28</ecNumber>
    </submittedName>
</protein>
<organism evidence="1 2">
    <name type="scientific">Paenibacillus mesotrionivorans</name>
    <dbReference type="NCBI Taxonomy" id="3160968"/>
    <lineage>
        <taxon>Bacteria</taxon>
        <taxon>Bacillati</taxon>
        <taxon>Bacillota</taxon>
        <taxon>Bacilli</taxon>
        <taxon>Bacillales</taxon>
        <taxon>Paenibacillaceae</taxon>
        <taxon>Paenibacillus</taxon>
    </lineage>
</organism>
<evidence type="ECO:0000313" key="1">
    <source>
        <dbReference type="EMBL" id="MFM9329611.1"/>
    </source>
</evidence>
<name>A0ACC7P0Y9_9BACL</name>
<dbReference type="EC" id="2.7.11.33" evidence="1"/>
<gene>
    <name evidence="1" type="ORF">ACI1P1_15055</name>
</gene>
<keyword evidence="2" id="KW-1185">Reference proteome</keyword>
<keyword evidence="1" id="KW-0670">Pyruvate</keyword>
<comment type="caution">
    <text evidence="1">The sequence shown here is derived from an EMBL/GenBank/DDBJ whole genome shotgun (WGS) entry which is preliminary data.</text>
</comment>
<sequence length="270" mass="30362">MREKQQWIYICSDAVGETAEAVAKATLRQFQGGEARIKRFGQIRHEDEIRRMMEEAAAVGGFVGYTLVQPELREMIKAESIRLEVRIVDILGPMMQAYADTFNDSPQWKPGLLHELDDDYFRRVDAMEFAVKYDDGKDAAGLLLADVVLVGVSRTSKTPLCIFLAHKGIKAANLPVIPEVKPPSELFRTDPSRIFGLTMKPEHMQHIREERLKAVGLPGGSRYASPERVQEELRHADELMKALGCRIIDVTNRAIEETAGLIMEAARRAT</sequence>
<proteinExistence type="predicted"/>
<accession>A0ACC7P0Y9</accession>
<dbReference type="EC" id="2.7.4.28" evidence="1"/>
<keyword evidence="1" id="KW-0808">Transferase</keyword>
<dbReference type="Proteomes" id="UP001631969">
    <property type="component" value="Unassembled WGS sequence"/>
</dbReference>
<evidence type="ECO:0000313" key="2">
    <source>
        <dbReference type="Proteomes" id="UP001631969"/>
    </source>
</evidence>
<dbReference type="EMBL" id="JBJURJ010000009">
    <property type="protein sequence ID" value="MFM9329611.1"/>
    <property type="molecule type" value="Genomic_DNA"/>
</dbReference>
<reference evidence="1" key="1">
    <citation type="submission" date="2024-12" db="EMBL/GenBank/DDBJ databases">
        <authorList>
            <person name="Wu N."/>
        </authorList>
    </citation>
    <scope>NUCLEOTIDE SEQUENCE</scope>
    <source>
        <strain evidence="1">P15</strain>
    </source>
</reference>